<evidence type="ECO:0000313" key="2">
    <source>
        <dbReference type="Proteomes" id="UP000220927"/>
    </source>
</evidence>
<protein>
    <submittedName>
        <fullName evidence="1">Uncharacterized protein</fullName>
    </submittedName>
</protein>
<dbReference type="RefSeq" id="WP_054186082.1">
    <property type="nucleotide sequence ID" value="NZ_CP035000.1"/>
</dbReference>
<organism evidence="1 2">
    <name type="scientific">Rhizobium acidisoli</name>
    <dbReference type="NCBI Taxonomy" id="1538158"/>
    <lineage>
        <taxon>Bacteria</taxon>
        <taxon>Pseudomonadati</taxon>
        <taxon>Pseudomonadota</taxon>
        <taxon>Alphaproteobacteria</taxon>
        <taxon>Hyphomicrobiales</taxon>
        <taxon>Rhizobiaceae</taxon>
        <taxon>Rhizobium/Agrobacterium group</taxon>
        <taxon>Rhizobium</taxon>
    </lineage>
</organism>
<name>A0AAE5WRX7_9HYPH</name>
<reference evidence="1 2" key="1">
    <citation type="submission" date="2019-01" db="EMBL/GenBank/DDBJ databases">
        <title>Genomic insights into the origins and evolution of symbiotic genes in the Phaseolus vulgaris microsymbionts.</title>
        <authorList>
            <person name="Tong W."/>
        </authorList>
    </citation>
    <scope>NUCLEOTIDE SEQUENCE [LARGE SCALE GENOMIC DNA]</scope>
    <source>
        <strain evidence="1 2">FH23</strain>
        <plasmid evidence="2">prapfh23b</plasmid>
    </source>
</reference>
<evidence type="ECO:0000313" key="1">
    <source>
        <dbReference type="EMBL" id="QAS81428.1"/>
    </source>
</evidence>
<keyword evidence="2" id="KW-1185">Reference proteome</keyword>
<accession>A0AAE5WRX7</accession>
<proteinExistence type="predicted"/>
<sequence length="102" mass="10864">MFSEIVAAIFSMFFIEPLQAEIAERVAAAKAPPEIVRASQDCLAAEAPRLLDRATNNMGWAVSNAVSVSLGWSDPLDLLDRSAPGCAALVITMKQKGEDSTV</sequence>
<dbReference type="KEGG" id="rad:CO657_26325"/>
<geneLocation type="plasmid" evidence="2">
    <name>prapfh23b</name>
</geneLocation>
<dbReference type="EMBL" id="CP035000">
    <property type="protein sequence ID" value="QAS81428.1"/>
    <property type="molecule type" value="Genomic_DNA"/>
</dbReference>
<dbReference type="Proteomes" id="UP000220927">
    <property type="component" value="Plasmid pRapFH23b"/>
</dbReference>
<gene>
    <name evidence="1" type="ORF">CO657_26325</name>
</gene>
<keyword evidence="1" id="KW-0614">Plasmid</keyword>
<dbReference type="AlphaFoldDB" id="A0AAE5WRX7"/>